<dbReference type="InterPro" id="IPR051476">
    <property type="entry name" value="Bac_ResReg_Asp_Phosphatase"/>
</dbReference>
<evidence type="ECO:0000256" key="5">
    <source>
        <dbReference type="ARBA" id="ARBA00038253"/>
    </source>
</evidence>
<protein>
    <recommendedName>
        <fullName evidence="10">Tetratricopeptide repeat protein</fullName>
    </recommendedName>
</protein>
<keyword evidence="7" id="KW-0732">Signal</keyword>
<keyword evidence="3" id="KW-0677">Repeat</keyword>
<evidence type="ECO:0000313" key="8">
    <source>
        <dbReference type="EMBL" id="GAA4901205.1"/>
    </source>
</evidence>
<evidence type="ECO:0000313" key="9">
    <source>
        <dbReference type="Proteomes" id="UP001499988"/>
    </source>
</evidence>
<accession>A0ABP9FEY0</accession>
<feature type="signal peptide" evidence="7">
    <location>
        <begin position="1"/>
        <end position="18"/>
    </location>
</feature>
<dbReference type="SUPFAM" id="SSF48452">
    <property type="entry name" value="TPR-like"/>
    <property type="match status" value="2"/>
</dbReference>
<evidence type="ECO:0000256" key="7">
    <source>
        <dbReference type="SAM" id="SignalP"/>
    </source>
</evidence>
<keyword evidence="9" id="KW-1185">Reference proteome</keyword>
<dbReference type="InterPro" id="IPR011990">
    <property type="entry name" value="TPR-like_helical_dom_sf"/>
</dbReference>
<name>A0ABP9FEY0_9GAMM</name>
<feature type="transmembrane region" description="Helical" evidence="6">
    <location>
        <begin position="446"/>
        <end position="466"/>
    </location>
</feature>
<evidence type="ECO:0000256" key="1">
    <source>
        <dbReference type="ARBA" id="ARBA00004496"/>
    </source>
</evidence>
<evidence type="ECO:0000256" key="3">
    <source>
        <dbReference type="ARBA" id="ARBA00022737"/>
    </source>
</evidence>
<reference evidence="9" key="1">
    <citation type="journal article" date="2019" name="Int. J. Syst. Evol. Microbiol.">
        <title>The Global Catalogue of Microorganisms (GCM) 10K type strain sequencing project: providing services to taxonomists for standard genome sequencing and annotation.</title>
        <authorList>
            <consortium name="The Broad Institute Genomics Platform"/>
            <consortium name="The Broad Institute Genome Sequencing Center for Infectious Disease"/>
            <person name="Wu L."/>
            <person name="Ma J."/>
        </authorList>
    </citation>
    <scope>NUCLEOTIDE SEQUENCE [LARGE SCALE GENOMIC DNA]</scope>
    <source>
        <strain evidence="9">JCM 18401</strain>
    </source>
</reference>
<dbReference type="RefSeq" id="WP_345337173.1">
    <property type="nucleotide sequence ID" value="NZ_BAABJZ010000104.1"/>
</dbReference>
<evidence type="ECO:0000256" key="4">
    <source>
        <dbReference type="ARBA" id="ARBA00022803"/>
    </source>
</evidence>
<feature type="chain" id="PRO_5046966114" description="Tetratricopeptide repeat protein" evidence="7">
    <location>
        <begin position="19"/>
        <end position="705"/>
    </location>
</feature>
<sequence>MRKLIGVMLMLATISAMASTSIDWHTLEDRLELDPQAVLEQHRFPAASAVDETDRLLVQGFAHFHLRDQEQIEQSLTQLRQRTLNQMQKSRFGLLEGTYVGAMKSQFEQALLLYQEASLPLANLNSADALTLHIDVLLKTGSLLRYLRRPDEAIEVLSKARQRALLADDKSRVAKAEHHLGQAYRIANDPLKAAEFYRSALNASDEVNSPRFRVDLGIELTRLLRANGDYQGSLEYAHQATVNAKKANKLHLMANALSEIGYTNEAKGSISEALHYHLLALDNLFQVQSSLAIAAARHDIGRVYLTAEQPDKAMEYLLPAETVFEQRGHFRYLFLNQLRLGQAHLMLGEPMQALSLAQSLEQRVDDRIQIKEQREMWLLLADANHQLGHQEHAWSQLQTALELPQPLSPMVVGSSSQITQEQLRTQLKQAQQQDLKQQSQLQRLTLLHSIGLATSAMLFCLLLLVWHRKRRTQQRLEQACEALLTDPISQLGNRQALFQQLKHASDGALVLLHFGDLAQMELATGQFQYRQMRRAIAQRLARLEDLHLLAEPSPGQYALIVRCQNIEDKLKTLLRICAQWPESQPALASPLAVGAIGLPFQPGSMLTLPPALSLELCQFALWSAVDASHSAQDHRFVLLQPVALNAPLLKSDDLYRSAAKCVDNGVIRCISNHDDPVRLPHSATTNPMRPVTKVTNRTQLNQALP</sequence>
<keyword evidence="4" id="KW-0802">TPR repeat</keyword>
<proteinExistence type="inferred from homology"/>
<dbReference type="PANTHER" id="PTHR46630">
    <property type="entry name" value="TETRATRICOPEPTIDE REPEAT PROTEIN 29"/>
    <property type="match status" value="1"/>
</dbReference>
<dbReference type="Proteomes" id="UP001499988">
    <property type="component" value="Unassembled WGS sequence"/>
</dbReference>
<evidence type="ECO:0000256" key="6">
    <source>
        <dbReference type="SAM" id="Phobius"/>
    </source>
</evidence>
<gene>
    <name evidence="8" type="ORF">GCM10023333_38980</name>
</gene>
<dbReference type="Gene3D" id="1.25.40.10">
    <property type="entry name" value="Tetratricopeptide repeat domain"/>
    <property type="match status" value="2"/>
</dbReference>
<comment type="similarity">
    <text evidence="5">Belongs to the Rap family.</text>
</comment>
<dbReference type="PANTHER" id="PTHR46630:SF1">
    <property type="entry name" value="TETRATRICOPEPTIDE REPEAT PROTEIN 29"/>
    <property type="match status" value="1"/>
</dbReference>
<comment type="caution">
    <text evidence="8">The sequence shown here is derived from an EMBL/GenBank/DDBJ whole genome shotgun (WGS) entry which is preliminary data.</text>
</comment>
<organism evidence="8 9">
    <name type="scientific">Ferrimonas pelagia</name>
    <dbReference type="NCBI Taxonomy" id="1177826"/>
    <lineage>
        <taxon>Bacteria</taxon>
        <taxon>Pseudomonadati</taxon>
        <taxon>Pseudomonadota</taxon>
        <taxon>Gammaproteobacteria</taxon>
        <taxon>Alteromonadales</taxon>
        <taxon>Ferrimonadaceae</taxon>
        <taxon>Ferrimonas</taxon>
    </lineage>
</organism>
<evidence type="ECO:0008006" key="10">
    <source>
        <dbReference type="Google" id="ProtNLM"/>
    </source>
</evidence>
<keyword evidence="6" id="KW-0812">Transmembrane</keyword>
<evidence type="ECO:0000256" key="2">
    <source>
        <dbReference type="ARBA" id="ARBA00022490"/>
    </source>
</evidence>
<keyword evidence="6" id="KW-0472">Membrane</keyword>
<keyword evidence="2" id="KW-0963">Cytoplasm</keyword>
<dbReference type="Pfam" id="PF13424">
    <property type="entry name" value="TPR_12"/>
    <property type="match status" value="1"/>
</dbReference>
<comment type="subcellular location">
    <subcellularLocation>
        <location evidence="1">Cytoplasm</location>
    </subcellularLocation>
</comment>
<dbReference type="EMBL" id="BAABJZ010000104">
    <property type="protein sequence ID" value="GAA4901205.1"/>
    <property type="molecule type" value="Genomic_DNA"/>
</dbReference>
<keyword evidence="6" id="KW-1133">Transmembrane helix</keyword>